<protein>
    <recommendedName>
        <fullName evidence="5">BEN domain-containing protein</fullName>
    </recommendedName>
</protein>
<dbReference type="EMBL" id="JAYKXP010000031">
    <property type="protein sequence ID" value="KAK7041942.1"/>
    <property type="molecule type" value="Genomic_DNA"/>
</dbReference>
<reference evidence="3 4" key="1">
    <citation type="submission" date="2024-01" db="EMBL/GenBank/DDBJ databases">
        <title>A draft genome for a cacao thread blight-causing isolate of Paramarasmius palmivorus.</title>
        <authorList>
            <person name="Baruah I.K."/>
            <person name="Bukari Y."/>
            <person name="Amoako-Attah I."/>
            <person name="Meinhardt L.W."/>
            <person name="Bailey B.A."/>
            <person name="Cohen S.P."/>
        </authorList>
    </citation>
    <scope>NUCLEOTIDE SEQUENCE [LARGE SCALE GENOMIC DNA]</scope>
    <source>
        <strain evidence="3 4">GH-12</strain>
    </source>
</reference>
<evidence type="ECO:0008006" key="5">
    <source>
        <dbReference type="Google" id="ProtNLM"/>
    </source>
</evidence>
<evidence type="ECO:0000313" key="2">
    <source>
        <dbReference type="EMBL" id="KAK7029000.1"/>
    </source>
</evidence>
<dbReference type="EMBL" id="JAYKXP010000085">
    <property type="protein sequence ID" value="KAK7029000.1"/>
    <property type="molecule type" value="Genomic_DNA"/>
</dbReference>
<gene>
    <name evidence="3" type="ORF">VNI00_008924</name>
    <name evidence="2" type="ORF">VNI00_014710</name>
</gene>
<evidence type="ECO:0000313" key="4">
    <source>
        <dbReference type="Proteomes" id="UP001383192"/>
    </source>
</evidence>
<accession>A0AAW0CS60</accession>
<evidence type="ECO:0000256" key="1">
    <source>
        <dbReference type="SAM" id="MobiDB-lite"/>
    </source>
</evidence>
<comment type="caution">
    <text evidence="3">The sequence shown here is derived from an EMBL/GenBank/DDBJ whole genome shotgun (WGS) entry which is preliminary data.</text>
</comment>
<dbReference type="Proteomes" id="UP001383192">
    <property type="component" value="Unassembled WGS sequence"/>
</dbReference>
<evidence type="ECO:0000313" key="3">
    <source>
        <dbReference type="EMBL" id="KAK7041942.1"/>
    </source>
</evidence>
<dbReference type="AlphaFoldDB" id="A0AAW0CS60"/>
<feature type="region of interest" description="Disordered" evidence="1">
    <location>
        <begin position="33"/>
        <end position="89"/>
    </location>
</feature>
<sequence length="211" mass="23582">MKVEIMKTYAPPRPPLRPKVIPMFATPAIFRRSRTTPSIHQNLPAKPRYHPYGERTSQPELAHEVPAPDEPTITTTKPSPLGIPSANDDEEEALERTSEIILTEQPQGFTLVNSGWSDTKLKSLRRHAKQAIQAHLKVGVRLSAQEPDAIAKARQVILDAFPDFREHKNAWGADAVLRDQLKTIRDCTNARNRKARLESVGVSEQGSSKDT</sequence>
<name>A0AAW0CS60_9AGAR</name>
<organism evidence="3 4">
    <name type="scientific">Paramarasmius palmivorus</name>
    <dbReference type="NCBI Taxonomy" id="297713"/>
    <lineage>
        <taxon>Eukaryota</taxon>
        <taxon>Fungi</taxon>
        <taxon>Dikarya</taxon>
        <taxon>Basidiomycota</taxon>
        <taxon>Agaricomycotina</taxon>
        <taxon>Agaricomycetes</taxon>
        <taxon>Agaricomycetidae</taxon>
        <taxon>Agaricales</taxon>
        <taxon>Marasmiineae</taxon>
        <taxon>Marasmiaceae</taxon>
        <taxon>Paramarasmius</taxon>
    </lineage>
</organism>
<keyword evidence="4" id="KW-1185">Reference proteome</keyword>
<proteinExistence type="predicted"/>